<keyword evidence="3" id="KW-1185">Reference proteome</keyword>
<feature type="transmembrane region" description="Helical" evidence="1">
    <location>
        <begin position="63"/>
        <end position="84"/>
    </location>
</feature>
<dbReference type="AlphaFoldDB" id="A0A4S1X2Z4"/>
<keyword evidence="1" id="KW-0812">Transmembrane</keyword>
<dbReference type="InterPro" id="IPR021762">
    <property type="entry name" value="DUF3325"/>
</dbReference>
<evidence type="ECO:0000313" key="2">
    <source>
        <dbReference type="EMBL" id="TGX50299.1"/>
    </source>
</evidence>
<dbReference type="Pfam" id="PF11804">
    <property type="entry name" value="DUF3325"/>
    <property type="match status" value="1"/>
</dbReference>
<keyword evidence="1" id="KW-0472">Membrane</keyword>
<gene>
    <name evidence="2" type="ORF">E5A73_17945</name>
</gene>
<keyword evidence="1" id="KW-1133">Transmembrane helix</keyword>
<evidence type="ECO:0000313" key="3">
    <source>
        <dbReference type="Proteomes" id="UP000306147"/>
    </source>
</evidence>
<comment type="caution">
    <text evidence="2">The sequence shown here is derived from an EMBL/GenBank/DDBJ whole genome shotgun (WGS) entry which is preliminary data.</text>
</comment>
<dbReference type="RefSeq" id="WP_135965216.1">
    <property type="nucleotide sequence ID" value="NZ_SRXT01000007.1"/>
</dbReference>
<evidence type="ECO:0000256" key="1">
    <source>
        <dbReference type="SAM" id="Phobius"/>
    </source>
</evidence>
<name>A0A4S1X2Z4_9SPHN</name>
<organism evidence="2 3">
    <name type="scientific">Sphingomonas gei</name>
    <dbReference type="NCBI Taxonomy" id="1395960"/>
    <lineage>
        <taxon>Bacteria</taxon>
        <taxon>Pseudomonadati</taxon>
        <taxon>Pseudomonadota</taxon>
        <taxon>Alphaproteobacteria</taxon>
        <taxon>Sphingomonadales</taxon>
        <taxon>Sphingomonadaceae</taxon>
        <taxon>Sphingomonas</taxon>
    </lineage>
</organism>
<dbReference type="EMBL" id="SRXT01000007">
    <property type="protein sequence ID" value="TGX50299.1"/>
    <property type="molecule type" value="Genomic_DNA"/>
</dbReference>
<feature type="transmembrane region" description="Helical" evidence="1">
    <location>
        <begin position="90"/>
        <end position="109"/>
    </location>
</feature>
<reference evidence="2 3" key="1">
    <citation type="submission" date="2019-04" db="EMBL/GenBank/DDBJ databases">
        <title>Sphingomonas psychrotolerans sp. nov., isolated from soil in the Tianshan Mountains, Xinjiang, China.</title>
        <authorList>
            <person name="Luo Y."/>
            <person name="Sheng H."/>
        </authorList>
    </citation>
    <scope>NUCLEOTIDE SEQUENCE [LARGE SCALE GENOMIC DNA]</scope>
    <source>
        <strain evidence="2 3">ZFGT-11</strain>
    </source>
</reference>
<proteinExistence type="predicted"/>
<sequence>MIAAGLLYLGLFALAAAMPRHAPALLGPWHVRQRIPRLPLVGWTLVLLSLAAALSAPDWPRALVAWFGLAPLAAGIVLLSLTFAPRLARVGAILAAGLAIVGLATLSGAGGPV</sequence>
<accession>A0A4S1X2Z4</accession>
<protein>
    <submittedName>
        <fullName evidence="2">DUF3325 domain-containing protein</fullName>
    </submittedName>
</protein>
<dbReference type="Proteomes" id="UP000306147">
    <property type="component" value="Unassembled WGS sequence"/>
</dbReference>
<feature type="transmembrane region" description="Helical" evidence="1">
    <location>
        <begin position="40"/>
        <end position="56"/>
    </location>
</feature>